<evidence type="ECO:0000256" key="7">
    <source>
        <dbReference type="ARBA" id="ARBA00022777"/>
    </source>
</evidence>
<evidence type="ECO:0000313" key="13">
    <source>
        <dbReference type="Proteomes" id="UP000294743"/>
    </source>
</evidence>
<dbReference type="InterPro" id="IPR016152">
    <property type="entry name" value="PTrfase/Anion_transptr"/>
</dbReference>
<keyword evidence="2" id="KW-0813">Transport</keyword>
<keyword evidence="6" id="KW-0598">Phosphotransferase system</keyword>
<dbReference type="Proteomes" id="UP000294743">
    <property type="component" value="Unassembled WGS sequence"/>
</dbReference>
<evidence type="ECO:0000256" key="4">
    <source>
        <dbReference type="ARBA" id="ARBA00022553"/>
    </source>
</evidence>
<evidence type="ECO:0000256" key="8">
    <source>
        <dbReference type="ARBA" id="ARBA00037387"/>
    </source>
</evidence>
<keyword evidence="3" id="KW-0963">Cytoplasm</keyword>
<dbReference type="Gene3D" id="3.40.930.10">
    <property type="entry name" value="Mannitol-specific EII, Chain A"/>
    <property type="match status" value="1"/>
</dbReference>
<reference evidence="12 13" key="1">
    <citation type="submission" date="2019-03" db="EMBL/GenBank/DDBJ databases">
        <title>Genomic Encyclopedia of Type Strains, Phase IV (KMG-IV): sequencing the most valuable type-strain genomes for metagenomic binning, comparative biology and taxonomic classification.</title>
        <authorList>
            <person name="Goeker M."/>
        </authorList>
    </citation>
    <scope>NUCLEOTIDE SEQUENCE [LARGE SCALE GENOMIC DNA]</scope>
    <source>
        <strain evidence="12 13">DSM 28867</strain>
    </source>
</reference>
<accession>A0A4R7ZSF8</accession>
<dbReference type="Pfam" id="PF00359">
    <property type="entry name" value="PTS_EIIA_2"/>
    <property type="match status" value="1"/>
</dbReference>
<evidence type="ECO:0000256" key="9">
    <source>
        <dbReference type="ARBA" id="ARBA00041175"/>
    </source>
</evidence>
<dbReference type="SUPFAM" id="SSF55804">
    <property type="entry name" value="Phoshotransferase/anion transport protein"/>
    <property type="match status" value="1"/>
</dbReference>
<keyword evidence="5" id="KW-0808">Transferase</keyword>
<sequence>MKMLDYLYENDLVRFEKGVGDWREAIRIGCQNMIDKKFITETYVDEIIECVDTHGAYIVLLPGVAMPHSTDKSTGVLGTGIGFTKFDSDIEFEKDNPEKSATLFFTLAAKDANEHSNNISRLSSMLMEEGVVEDLLAMETMDDFLAVREKYKNIIEED</sequence>
<evidence type="ECO:0000259" key="11">
    <source>
        <dbReference type="PROSITE" id="PS51094"/>
    </source>
</evidence>
<keyword evidence="4" id="KW-0597">Phosphoprotein</keyword>
<comment type="subcellular location">
    <subcellularLocation>
        <location evidence="1">Cytoplasm</location>
    </subcellularLocation>
</comment>
<keyword evidence="7" id="KW-0418">Kinase</keyword>
<dbReference type="CDD" id="cd00211">
    <property type="entry name" value="PTS_IIA_fru"/>
    <property type="match status" value="1"/>
</dbReference>
<evidence type="ECO:0000256" key="5">
    <source>
        <dbReference type="ARBA" id="ARBA00022679"/>
    </source>
</evidence>
<comment type="function">
    <text evidence="8">The phosphoenolpyruvate-dependent sugar phosphotransferase system (sugar PTS), a major carbohydrate active transport system, catalyzes the phosphorylation of incoming sugar substrates concomitantly with their translocation across the cell membrane. The enzyme II UlaABC PTS system is involved in ascorbate transport.</text>
</comment>
<proteinExistence type="predicted"/>
<dbReference type="InterPro" id="IPR002178">
    <property type="entry name" value="PTS_EIIA_type-2_dom"/>
</dbReference>
<protein>
    <recommendedName>
        <fullName evidence="9">Ascorbate-specific PTS system EIIA component</fullName>
    </recommendedName>
    <alternativeName>
        <fullName evidence="10">Ascorbate-specific phosphotransferase enzyme IIA component</fullName>
    </alternativeName>
</protein>
<dbReference type="GO" id="GO:0016301">
    <property type="term" value="F:kinase activity"/>
    <property type="evidence" value="ECO:0007669"/>
    <property type="project" value="UniProtKB-KW"/>
</dbReference>
<comment type="caution">
    <text evidence="12">The sequence shown here is derived from an EMBL/GenBank/DDBJ whole genome shotgun (WGS) entry which is preliminary data.</text>
</comment>
<evidence type="ECO:0000256" key="10">
    <source>
        <dbReference type="ARBA" id="ARBA00042072"/>
    </source>
</evidence>
<name>A0A4R7ZSF8_9FIRM</name>
<dbReference type="RefSeq" id="WP_243833742.1">
    <property type="nucleotide sequence ID" value="NZ_SODD01000017.1"/>
</dbReference>
<feature type="domain" description="PTS EIIA type-2" evidence="11">
    <location>
        <begin position="6"/>
        <end position="151"/>
    </location>
</feature>
<evidence type="ECO:0000256" key="2">
    <source>
        <dbReference type="ARBA" id="ARBA00022448"/>
    </source>
</evidence>
<evidence type="ECO:0000256" key="1">
    <source>
        <dbReference type="ARBA" id="ARBA00004496"/>
    </source>
</evidence>
<dbReference type="GO" id="GO:0009401">
    <property type="term" value="P:phosphoenolpyruvate-dependent sugar phosphotransferase system"/>
    <property type="evidence" value="ECO:0007669"/>
    <property type="project" value="UniProtKB-KW"/>
</dbReference>
<evidence type="ECO:0000313" key="12">
    <source>
        <dbReference type="EMBL" id="TDW19811.1"/>
    </source>
</evidence>
<dbReference type="PROSITE" id="PS51094">
    <property type="entry name" value="PTS_EIIA_TYPE_2"/>
    <property type="match status" value="1"/>
</dbReference>
<dbReference type="PANTHER" id="PTHR36203:SF1">
    <property type="entry name" value="ASCORBATE-SPECIFIC PTS SYSTEM EIIA COMPONENT"/>
    <property type="match status" value="1"/>
</dbReference>
<organism evidence="12 13">
    <name type="scientific">Breznakia blatticola</name>
    <dbReference type="NCBI Taxonomy" id="1754012"/>
    <lineage>
        <taxon>Bacteria</taxon>
        <taxon>Bacillati</taxon>
        <taxon>Bacillota</taxon>
        <taxon>Erysipelotrichia</taxon>
        <taxon>Erysipelotrichales</taxon>
        <taxon>Erysipelotrichaceae</taxon>
        <taxon>Breznakia</taxon>
    </lineage>
</organism>
<dbReference type="EMBL" id="SODD01000017">
    <property type="protein sequence ID" value="TDW19811.1"/>
    <property type="molecule type" value="Genomic_DNA"/>
</dbReference>
<keyword evidence="13" id="KW-1185">Reference proteome</keyword>
<evidence type="ECO:0000256" key="3">
    <source>
        <dbReference type="ARBA" id="ARBA00022490"/>
    </source>
</evidence>
<gene>
    <name evidence="12" type="ORF">EDD63_11731</name>
</gene>
<dbReference type="AlphaFoldDB" id="A0A4R7ZSF8"/>
<dbReference type="InterPro" id="IPR051351">
    <property type="entry name" value="Ascorbate-PTS_EIIA_comp"/>
</dbReference>
<dbReference type="GO" id="GO:0005737">
    <property type="term" value="C:cytoplasm"/>
    <property type="evidence" value="ECO:0007669"/>
    <property type="project" value="UniProtKB-SubCell"/>
</dbReference>
<evidence type="ECO:0000256" key="6">
    <source>
        <dbReference type="ARBA" id="ARBA00022683"/>
    </source>
</evidence>
<dbReference type="PANTHER" id="PTHR36203">
    <property type="entry name" value="ASCORBATE-SPECIFIC PTS SYSTEM EIIA COMPONENT"/>
    <property type="match status" value="1"/>
</dbReference>